<keyword evidence="1" id="KW-0812">Transmembrane</keyword>
<sequence>MEIEVSAQAKDRRLNRRVAITVVMLSVFMALCNIKDGNIVQAMQQAQSDAVDRWGQYQATRTKQHIVETARAQIAVTAPAAKATLEDFDRQIGKYRAEAPKLAQQARASSDRYDALNVHDDQFDASEAMVSTAVSLAAVAALAETSLPLLIGWVFGAMGVAMGIFGFTAITFDPSALSGFLG</sequence>
<evidence type="ECO:0000256" key="1">
    <source>
        <dbReference type="SAM" id="Phobius"/>
    </source>
</evidence>
<dbReference type="RefSeq" id="WP_066700307.1">
    <property type="nucleotide sequence ID" value="NZ_AP018664.1"/>
</dbReference>
<gene>
    <name evidence="2" type="ORF">SAMIE_1020900</name>
</gene>
<reference evidence="2 3" key="1">
    <citation type="submission" date="2018-05" db="EMBL/GenBank/DDBJ databases">
        <title>Complete Genome Sequence of the Nonylphenol-Degrading Bacterium Sphingobium amiense DSM 16289T.</title>
        <authorList>
            <person name="Ootsuka M."/>
            <person name="Nishizawa T."/>
            <person name="Ohta H."/>
        </authorList>
    </citation>
    <scope>NUCLEOTIDE SEQUENCE [LARGE SCALE GENOMIC DNA]</scope>
    <source>
        <strain evidence="2 3">DSM 16289</strain>
    </source>
</reference>
<evidence type="ECO:0000313" key="2">
    <source>
        <dbReference type="EMBL" id="BBD98589.1"/>
    </source>
</evidence>
<organism evidence="2 3">
    <name type="scientific">Sphingobium amiense</name>
    <dbReference type="NCBI Taxonomy" id="135719"/>
    <lineage>
        <taxon>Bacteria</taxon>
        <taxon>Pseudomonadati</taxon>
        <taxon>Pseudomonadota</taxon>
        <taxon>Alphaproteobacteria</taxon>
        <taxon>Sphingomonadales</taxon>
        <taxon>Sphingomonadaceae</taxon>
        <taxon>Sphingobium</taxon>
    </lineage>
</organism>
<keyword evidence="3" id="KW-1185">Reference proteome</keyword>
<dbReference type="Pfam" id="PF14235">
    <property type="entry name" value="DUF4337"/>
    <property type="match status" value="1"/>
</dbReference>
<dbReference type="Proteomes" id="UP000279959">
    <property type="component" value="Chromosome"/>
</dbReference>
<dbReference type="KEGG" id="sami:SAMIE_1020900"/>
<dbReference type="EMBL" id="AP018664">
    <property type="protein sequence ID" value="BBD98589.1"/>
    <property type="molecule type" value="Genomic_DNA"/>
</dbReference>
<name>A0A494WDV3_9SPHN</name>
<evidence type="ECO:0000313" key="3">
    <source>
        <dbReference type="Proteomes" id="UP000279959"/>
    </source>
</evidence>
<protein>
    <submittedName>
        <fullName evidence="2">DUF4337 domain-containing protein</fullName>
    </submittedName>
</protein>
<accession>A0A494WDV3</accession>
<keyword evidence="1" id="KW-0472">Membrane</keyword>
<dbReference type="AlphaFoldDB" id="A0A494WDV3"/>
<keyword evidence="1" id="KW-1133">Transmembrane helix</keyword>
<dbReference type="InterPro" id="IPR025570">
    <property type="entry name" value="DUF4337"/>
</dbReference>
<feature type="transmembrane region" description="Helical" evidence="1">
    <location>
        <begin position="150"/>
        <end position="172"/>
    </location>
</feature>
<feature type="transmembrane region" description="Helical" evidence="1">
    <location>
        <begin position="18"/>
        <end position="34"/>
    </location>
</feature>
<proteinExistence type="predicted"/>